<keyword evidence="7" id="KW-0676">Redox-active center</keyword>
<feature type="transmembrane region" description="Helical" evidence="8">
    <location>
        <begin position="335"/>
        <end position="364"/>
    </location>
</feature>
<keyword evidence="5 8" id="KW-1133">Transmembrane helix</keyword>
<dbReference type="PANTHER" id="PTHR32234:SF0">
    <property type="entry name" value="THIOL:DISULFIDE INTERCHANGE PROTEIN DSBD"/>
    <property type="match status" value="1"/>
</dbReference>
<feature type="transmembrane region" description="Helical" evidence="8">
    <location>
        <begin position="295"/>
        <end position="315"/>
    </location>
</feature>
<accession>A0A532UZ76</accession>
<dbReference type="Proteomes" id="UP000319619">
    <property type="component" value="Unassembled WGS sequence"/>
</dbReference>
<feature type="transmembrane region" description="Helical" evidence="8">
    <location>
        <begin position="473"/>
        <end position="495"/>
    </location>
</feature>
<name>A0A532UZ76_UNCL8</name>
<evidence type="ECO:0000256" key="2">
    <source>
        <dbReference type="ARBA" id="ARBA00022475"/>
    </source>
</evidence>
<dbReference type="InterPro" id="IPR003834">
    <property type="entry name" value="Cyt_c_assmbl_TM_dom"/>
</dbReference>
<feature type="transmembrane region" description="Helical" evidence="8">
    <location>
        <begin position="370"/>
        <end position="398"/>
    </location>
</feature>
<dbReference type="AlphaFoldDB" id="A0A532UZ76"/>
<evidence type="ECO:0000256" key="4">
    <source>
        <dbReference type="ARBA" id="ARBA00022748"/>
    </source>
</evidence>
<comment type="subcellular location">
    <subcellularLocation>
        <location evidence="1">Cell membrane</location>
        <topology evidence="1">Multi-pass membrane protein</topology>
    </subcellularLocation>
</comment>
<evidence type="ECO:0000259" key="9">
    <source>
        <dbReference type="PROSITE" id="PS51352"/>
    </source>
</evidence>
<evidence type="ECO:0000256" key="5">
    <source>
        <dbReference type="ARBA" id="ARBA00022989"/>
    </source>
</evidence>
<dbReference type="GO" id="GO:0045454">
    <property type="term" value="P:cell redox homeostasis"/>
    <property type="evidence" value="ECO:0007669"/>
    <property type="project" value="TreeGrafter"/>
</dbReference>
<evidence type="ECO:0000313" key="11">
    <source>
        <dbReference type="Proteomes" id="UP000319619"/>
    </source>
</evidence>
<feature type="transmembrane region" description="Helical" evidence="8">
    <location>
        <begin position="217"/>
        <end position="247"/>
    </location>
</feature>
<evidence type="ECO:0000313" key="10">
    <source>
        <dbReference type="EMBL" id="TKJ40263.1"/>
    </source>
</evidence>
<feature type="transmembrane region" description="Helical" evidence="8">
    <location>
        <begin position="434"/>
        <end position="453"/>
    </location>
</feature>
<protein>
    <recommendedName>
        <fullName evidence="9">Thioredoxin domain-containing protein</fullName>
    </recommendedName>
</protein>
<keyword evidence="4" id="KW-0201">Cytochrome c-type biogenesis</keyword>
<feature type="transmembrane region" description="Helical" evidence="8">
    <location>
        <begin position="259"/>
        <end position="283"/>
    </location>
</feature>
<dbReference type="PROSITE" id="PS00194">
    <property type="entry name" value="THIOREDOXIN_1"/>
    <property type="match status" value="1"/>
</dbReference>
<reference evidence="10 11" key="1">
    <citation type="submission" date="2017-06" db="EMBL/GenBank/DDBJ databases">
        <title>Novel microbial phyla capable of carbon fixation and sulfur reduction in deep-sea sediments.</title>
        <authorList>
            <person name="Huang J."/>
            <person name="Baker B."/>
            <person name="Wang Y."/>
        </authorList>
    </citation>
    <scope>NUCLEOTIDE SEQUENCE [LARGE SCALE GENOMIC DNA]</scope>
    <source>
        <strain evidence="10">B3_LCP</strain>
    </source>
</reference>
<evidence type="ECO:0000256" key="8">
    <source>
        <dbReference type="SAM" id="Phobius"/>
    </source>
</evidence>
<proteinExistence type="predicted"/>
<dbReference type="GO" id="GO:0015035">
    <property type="term" value="F:protein-disulfide reductase activity"/>
    <property type="evidence" value="ECO:0007669"/>
    <property type="project" value="TreeGrafter"/>
</dbReference>
<keyword evidence="2" id="KW-1003">Cell membrane</keyword>
<dbReference type="InterPro" id="IPR013766">
    <property type="entry name" value="Thioredoxin_domain"/>
</dbReference>
<evidence type="ECO:0000256" key="3">
    <source>
        <dbReference type="ARBA" id="ARBA00022692"/>
    </source>
</evidence>
<dbReference type="InterPro" id="IPR036249">
    <property type="entry name" value="Thioredoxin-like_sf"/>
</dbReference>
<evidence type="ECO:0000256" key="7">
    <source>
        <dbReference type="ARBA" id="ARBA00023284"/>
    </source>
</evidence>
<dbReference type="InterPro" id="IPR017937">
    <property type="entry name" value="Thioredoxin_CS"/>
</dbReference>
<organism evidence="10 11">
    <name type="scientific">candidate division LCP-89 bacterium B3_LCP</name>
    <dbReference type="NCBI Taxonomy" id="2012998"/>
    <lineage>
        <taxon>Bacteria</taxon>
        <taxon>Pseudomonadati</taxon>
        <taxon>Bacteria division LCP-89</taxon>
    </lineage>
</organism>
<feature type="transmembrane region" description="Helical" evidence="8">
    <location>
        <begin position="410"/>
        <end position="428"/>
    </location>
</feature>
<dbReference type="EMBL" id="NJBN01000005">
    <property type="protein sequence ID" value="TKJ40263.1"/>
    <property type="molecule type" value="Genomic_DNA"/>
</dbReference>
<dbReference type="Pfam" id="PF13899">
    <property type="entry name" value="Thioredoxin_7"/>
    <property type="match status" value="1"/>
</dbReference>
<keyword evidence="3 8" id="KW-0812">Transmembrane</keyword>
<evidence type="ECO:0000256" key="1">
    <source>
        <dbReference type="ARBA" id="ARBA00004651"/>
    </source>
</evidence>
<feature type="transmembrane region" description="Helical" evidence="8">
    <location>
        <begin position="12"/>
        <end position="32"/>
    </location>
</feature>
<dbReference type="Gene3D" id="3.40.30.10">
    <property type="entry name" value="Glutaredoxin"/>
    <property type="match status" value="1"/>
</dbReference>
<feature type="domain" description="Thioredoxin" evidence="9">
    <location>
        <begin position="502"/>
        <end position="624"/>
    </location>
</feature>
<comment type="caution">
    <text evidence="10">The sequence shown here is derived from an EMBL/GenBank/DDBJ whole genome shotgun (WGS) entry which is preliminary data.</text>
</comment>
<dbReference type="GO" id="GO:0005886">
    <property type="term" value="C:plasma membrane"/>
    <property type="evidence" value="ECO:0007669"/>
    <property type="project" value="UniProtKB-SubCell"/>
</dbReference>
<evidence type="ECO:0000256" key="6">
    <source>
        <dbReference type="ARBA" id="ARBA00023136"/>
    </source>
</evidence>
<gene>
    <name evidence="10" type="ORF">CEE37_08020</name>
</gene>
<dbReference type="GO" id="GO:0017004">
    <property type="term" value="P:cytochrome complex assembly"/>
    <property type="evidence" value="ECO:0007669"/>
    <property type="project" value="UniProtKB-KW"/>
</dbReference>
<dbReference type="PROSITE" id="PS51352">
    <property type="entry name" value="THIOREDOXIN_2"/>
    <property type="match status" value="1"/>
</dbReference>
<keyword evidence="6 8" id="KW-0472">Membrane</keyword>
<dbReference type="Pfam" id="PF02683">
    <property type="entry name" value="DsbD_TM"/>
    <property type="match status" value="1"/>
</dbReference>
<dbReference type="PANTHER" id="PTHR32234">
    <property type="entry name" value="THIOL:DISULFIDE INTERCHANGE PROTEIN DSBD"/>
    <property type="match status" value="1"/>
</dbReference>
<dbReference type="SUPFAM" id="SSF52833">
    <property type="entry name" value="Thioredoxin-like"/>
    <property type="match status" value="1"/>
</dbReference>
<sequence>MVQINFTKPSSYFVLPLVIVGLILTIGLMTLVQAEAQTLDPQKDVSVEMLASATGITQGETIEIAVIFKVPNDYHITSLETGLFYVDFQPVDGLEFGEPLFPPAVDFQGDDVFQGEVIVRTSVTATDNVNPGSILINASAGYQVCVETGSQQCFFPVEKELTIDTEILPKGTAPQLINEDIFSTDEAAFEEISSPESTPRSEGLAGSVESALARGSLLALFLVFLGGILTSFTPCIYPIIPITVSFIGAHAGGSKLQGFFLSLFFVLGLGIMYSSLGVIAALSGGVFGGLTQHPAVYGFMIIIFLVMGASMMGAFDIQLPASWQGKLQSGKRKGVVGAILMGMAAGLIAAPCVGPVLVALLSWVARTGSVIIGFGLLFTFSMGLGMLFIVIGTFAGAVSSLPQSGGWMDGVKHFFGWLLWGTAVYFASVIIPQSYFHLILGAFFCLLGIYLGAFRPTDGTSGWNWMLRKWIGILAMIVGIFFFIFGLTQVAGWHLPSAPSNVETVQSEPDWIINDVDGAFTKAEAQGKPMMMDFYADWCVACVELDHKTYNQPEVLALSRQFINLKMDFTTQNEWTRKMTADYRVMGMPTVIFFSPQGDELERFVGYKNSVGVAAIMERVISEN</sequence>